<dbReference type="PANTHER" id="PTHR33371">
    <property type="entry name" value="INTERMEMBRANE PHOSPHOLIPID TRANSPORT SYSTEM BINDING PROTEIN MLAD-RELATED"/>
    <property type="match status" value="1"/>
</dbReference>
<proteinExistence type="predicted"/>
<evidence type="ECO:0000259" key="4">
    <source>
        <dbReference type="Pfam" id="PF11887"/>
    </source>
</evidence>
<feature type="region of interest" description="Disordered" evidence="1">
    <location>
        <begin position="360"/>
        <end position="413"/>
    </location>
</feature>
<dbReference type="RefSeq" id="WP_153410015.1">
    <property type="nucleotide sequence ID" value="NZ_WEGK01000004.1"/>
</dbReference>
<protein>
    <submittedName>
        <fullName evidence="5">Lipoprotein LprN</fullName>
    </submittedName>
</protein>
<evidence type="ECO:0000313" key="5">
    <source>
        <dbReference type="EMBL" id="MQY19196.1"/>
    </source>
</evidence>
<feature type="domain" description="Mammalian cell entry C-terminal" evidence="4">
    <location>
        <begin position="122"/>
        <end position="307"/>
    </location>
</feature>
<dbReference type="EMBL" id="WEGK01000004">
    <property type="protein sequence ID" value="MQY19196.1"/>
    <property type="molecule type" value="Genomic_DNA"/>
</dbReference>
<dbReference type="InterPro" id="IPR024516">
    <property type="entry name" value="Mce_C"/>
</dbReference>
<organism evidence="5 6">
    <name type="scientific">Nocardia macrotermitis</name>
    <dbReference type="NCBI Taxonomy" id="2585198"/>
    <lineage>
        <taxon>Bacteria</taxon>
        <taxon>Bacillati</taxon>
        <taxon>Actinomycetota</taxon>
        <taxon>Actinomycetes</taxon>
        <taxon>Mycobacteriales</taxon>
        <taxon>Nocardiaceae</taxon>
        <taxon>Nocardia</taxon>
    </lineage>
</organism>
<comment type="caution">
    <text evidence="5">The sequence shown here is derived from an EMBL/GenBank/DDBJ whole genome shotgun (WGS) entry which is preliminary data.</text>
</comment>
<dbReference type="Pfam" id="PF11887">
    <property type="entry name" value="Mce4_CUP1"/>
    <property type="match status" value="1"/>
</dbReference>
<gene>
    <name evidence="5" type="primary">lprN_2</name>
    <name evidence="5" type="ORF">NRB20_22810</name>
</gene>
<evidence type="ECO:0000256" key="1">
    <source>
        <dbReference type="SAM" id="MobiDB-lite"/>
    </source>
</evidence>
<dbReference type="GO" id="GO:0005576">
    <property type="term" value="C:extracellular region"/>
    <property type="evidence" value="ECO:0007669"/>
    <property type="project" value="TreeGrafter"/>
</dbReference>
<evidence type="ECO:0000256" key="2">
    <source>
        <dbReference type="SAM" id="SignalP"/>
    </source>
</evidence>
<keyword evidence="2" id="KW-0732">Signal</keyword>
<dbReference type="PROSITE" id="PS51257">
    <property type="entry name" value="PROKAR_LIPOPROTEIN"/>
    <property type="match status" value="1"/>
</dbReference>
<evidence type="ECO:0000259" key="3">
    <source>
        <dbReference type="Pfam" id="PF02470"/>
    </source>
</evidence>
<dbReference type="InterPro" id="IPR005693">
    <property type="entry name" value="Mce"/>
</dbReference>
<name>A0A7K0D0D2_9NOCA</name>
<accession>A0A7K0D0D2</accession>
<dbReference type="OrthoDB" id="4368973at2"/>
<dbReference type="Proteomes" id="UP000438448">
    <property type="component" value="Unassembled WGS sequence"/>
</dbReference>
<feature type="chain" id="PRO_5029836350" evidence="2">
    <location>
        <begin position="23"/>
        <end position="413"/>
    </location>
</feature>
<dbReference type="AlphaFoldDB" id="A0A7K0D0D2"/>
<feature type="signal peptide" evidence="2">
    <location>
        <begin position="1"/>
        <end position="22"/>
    </location>
</feature>
<keyword evidence="5" id="KW-0449">Lipoprotein</keyword>
<keyword evidence="6" id="KW-1185">Reference proteome</keyword>
<dbReference type="PANTHER" id="PTHR33371:SF15">
    <property type="entry name" value="LIPOPROTEIN LPRN"/>
    <property type="match status" value="1"/>
</dbReference>
<reference evidence="5 6" key="1">
    <citation type="submission" date="2019-10" db="EMBL/GenBank/DDBJ databases">
        <title>Nocardia macrotermitis sp. nov. and Nocardia aurantia sp. nov., isolated from the gut of fungus growing-termite Macrotermes natalensis.</title>
        <authorList>
            <person name="Benndorf R."/>
            <person name="Schwitalla J."/>
            <person name="Martin K."/>
            <person name="De Beer W."/>
            <person name="Kaster A.-K."/>
            <person name="Vollmers J."/>
            <person name="Poulsen M."/>
            <person name="Beemelmanns C."/>
        </authorList>
    </citation>
    <scope>NUCLEOTIDE SEQUENCE [LARGE SCALE GENOMIC DNA]</scope>
    <source>
        <strain evidence="5 6">RB20</strain>
    </source>
</reference>
<dbReference type="InterPro" id="IPR052336">
    <property type="entry name" value="MlaD_Phospholipid_Transporter"/>
</dbReference>
<feature type="domain" description="Mce/MlaD" evidence="3">
    <location>
        <begin position="38"/>
        <end position="112"/>
    </location>
</feature>
<dbReference type="InterPro" id="IPR003399">
    <property type="entry name" value="Mce/MlaD"/>
</dbReference>
<sequence>MRVRAAAALVSVAALFGASSCAVTVQNLPMPKPGIGGPGYTLHATFRDALNLPDHAHVRIGGSDIGTVTAISTTNFIADVQMRIRDDIRLPTGTTVELRQATPLGDMFVAMTLPTAAQAGPDLKPGATIGLDRTGTAASVEQLMMSIAMLVNGGGINQAAQITAELNSMFGGRAPQLAHLLTELTTVITDLNKRTGDIDSTLNGMNSLTGELARHKTELGAAADTFPKLLGLFNENNQRIVDLTTKVATTMDAMGDFTDTTGPQFLSLFDSIQKLMNGFTQMGDNFTQALSELHAMYPPLMASLRGPVLAVAATVSYLSVGALTDPKGSRWPEVGDVPAFIGSLAQVLAKVFGRVTSPPQPVPGIPSGTKNPAFVPGVPSATTSPAIPGTSPSTTNPALPAPIPGVPAQGGAR</sequence>
<dbReference type="Pfam" id="PF02470">
    <property type="entry name" value="MlaD"/>
    <property type="match status" value="1"/>
</dbReference>
<feature type="compositionally biased region" description="Polar residues" evidence="1">
    <location>
        <begin position="380"/>
        <end position="397"/>
    </location>
</feature>
<evidence type="ECO:0000313" key="6">
    <source>
        <dbReference type="Proteomes" id="UP000438448"/>
    </source>
</evidence>
<dbReference type="NCBIfam" id="TIGR00996">
    <property type="entry name" value="Mtu_fam_mce"/>
    <property type="match status" value="1"/>
</dbReference>